<reference evidence="4" key="2">
    <citation type="journal article" date="2020" name="Antonie Van Leeuwenhoek">
        <title>Labilibaculum antarcticum sp. nov., a novel facultative anaerobic, psychrotorelant bacterium isolated from marine sediment of Antarctica.</title>
        <authorList>
            <person name="Watanabe M."/>
            <person name="Kojima H."/>
            <person name="Fukui M."/>
        </authorList>
    </citation>
    <scope>NUCLEOTIDE SEQUENCE [LARGE SCALE GENOMIC DNA]</scope>
    <source>
        <strain evidence="4">SPP2</strain>
    </source>
</reference>
<evidence type="ECO:0000313" key="4">
    <source>
        <dbReference type="Proteomes" id="UP000218267"/>
    </source>
</evidence>
<dbReference type="PROSITE" id="PS01148">
    <property type="entry name" value="UPF0033"/>
    <property type="match status" value="1"/>
</dbReference>
<organism evidence="3 4">
    <name type="scientific">Labilibaculum antarcticum</name>
    <dbReference type="NCBI Taxonomy" id="1717717"/>
    <lineage>
        <taxon>Bacteria</taxon>
        <taxon>Pseudomonadati</taxon>
        <taxon>Bacteroidota</taxon>
        <taxon>Bacteroidia</taxon>
        <taxon>Marinilabiliales</taxon>
        <taxon>Marinifilaceae</taxon>
        <taxon>Labilibaculum</taxon>
    </lineage>
</organism>
<dbReference type="CDD" id="cd00291">
    <property type="entry name" value="SirA_YedF_YeeD"/>
    <property type="match status" value="1"/>
</dbReference>
<dbReference type="EMBL" id="AP018042">
    <property type="protein sequence ID" value="BAX81786.1"/>
    <property type="molecule type" value="Genomic_DNA"/>
</dbReference>
<dbReference type="InterPro" id="IPR036868">
    <property type="entry name" value="TusA-like_sf"/>
</dbReference>
<evidence type="ECO:0000313" key="3">
    <source>
        <dbReference type="EMBL" id="BAX81786.1"/>
    </source>
</evidence>
<dbReference type="InterPro" id="IPR001455">
    <property type="entry name" value="TusA-like"/>
</dbReference>
<evidence type="ECO:0000256" key="1">
    <source>
        <dbReference type="ARBA" id="ARBA00008984"/>
    </source>
</evidence>
<dbReference type="PANTHER" id="PTHR33279">
    <property type="entry name" value="SULFUR CARRIER PROTEIN YEDF-RELATED"/>
    <property type="match status" value="1"/>
</dbReference>
<dbReference type="Pfam" id="PF01206">
    <property type="entry name" value="TusA"/>
    <property type="match status" value="1"/>
</dbReference>
<dbReference type="Gene3D" id="3.30.110.40">
    <property type="entry name" value="TusA-like domain"/>
    <property type="match status" value="1"/>
</dbReference>
<evidence type="ECO:0000259" key="2">
    <source>
        <dbReference type="PROSITE" id="PS01148"/>
    </source>
</evidence>
<dbReference type="RefSeq" id="WP_096431495.1">
    <property type="nucleotide sequence ID" value="NZ_AP018042.1"/>
</dbReference>
<proteinExistence type="inferred from homology"/>
<name>A0A1Y1CMZ3_9BACT</name>
<dbReference type="AlphaFoldDB" id="A0A1Y1CMZ3"/>
<keyword evidence="4" id="KW-1185">Reference proteome</keyword>
<feature type="domain" description="UPF0033" evidence="2">
    <location>
        <begin position="15"/>
        <end position="39"/>
    </location>
</feature>
<dbReference type="SUPFAM" id="SSF64307">
    <property type="entry name" value="SirA-like"/>
    <property type="match status" value="1"/>
</dbReference>
<dbReference type="KEGG" id="mbas:ALGA_3488"/>
<reference evidence="3 4" key="1">
    <citation type="journal article" date="2018" name="Mar. Genomics">
        <title>Complete genome sequence of Marinifilaceae bacterium strain SPP2, isolated from the Antarctic marine sediment.</title>
        <authorList>
            <person name="Watanabe M."/>
            <person name="Kojima H."/>
            <person name="Fukui M."/>
        </authorList>
    </citation>
    <scope>NUCLEOTIDE SEQUENCE [LARGE SCALE GENOMIC DNA]</scope>
    <source>
        <strain evidence="3 4">SPP2</strain>
    </source>
</reference>
<dbReference type="OrthoDB" id="9792592at2"/>
<dbReference type="PANTHER" id="PTHR33279:SF2">
    <property type="entry name" value="SULFUR CARRIER PROTEIN TUSA"/>
    <property type="match status" value="1"/>
</dbReference>
<sequence length="82" mass="8969">MTQEELLTVNADTCVDARGTSCPGPLLAAKKAIGTIDKGQIMEILSADEGTRNDIPKWCNKKGFECLGTLEESGFYKIYLKK</sequence>
<comment type="similarity">
    <text evidence="1">Belongs to the sulfur carrier protein TusA family.</text>
</comment>
<gene>
    <name evidence="3" type="ORF">ALGA_3488</name>
</gene>
<dbReference type="Proteomes" id="UP000218267">
    <property type="component" value="Chromosome"/>
</dbReference>
<accession>A0A1Y1CMZ3</accession>
<protein>
    <submittedName>
        <fullName evidence="3">SirA family protein</fullName>
    </submittedName>
</protein>